<evidence type="ECO:0000313" key="2">
    <source>
        <dbReference type="Proteomes" id="UP000238823"/>
    </source>
</evidence>
<name>A0A2S9YYC7_9BACT</name>
<accession>A0A2S9YYC7</accession>
<dbReference type="Proteomes" id="UP000238823">
    <property type="component" value="Unassembled WGS sequence"/>
</dbReference>
<proteinExistence type="predicted"/>
<protein>
    <submittedName>
        <fullName evidence="1">Uncharacterized protein</fullName>
    </submittedName>
</protein>
<comment type="caution">
    <text evidence="1">The sequence shown here is derived from an EMBL/GenBank/DDBJ whole genome shotgun (WGS) entry which is preliminary data.</text>
</comment>
<evidence type="ECO:0000313" key="1">
    <source>
        <dbReference type="EMBL" id="PRQ10093.1"/>
    </source>
</evidence>
<sequence length="260" mass="28613">MGIRGDPGLDGLSSGSAGCSERAANARAREGSSRGTSSRVFVSQPRGRCPGAYHLLIHRSTASRRRVRAGGLSSLAAAGASTYLVLSRSCNLGVNVVTEQAQPWFFWLSWCDEPTAPWTNIRLPPGDTEILAMMQPAILESWTPRTRFGAWVYGSRTRRFRTEQALRGRFHRLVDFAVVQAVHAAFSSLGEETRGSTMLIPMECDGTLPLSRAEIDMLEERIRRCPEAAESYITKIVIDMDFVLTLCRRPFPDSGAEACT</sequence>
<dbReference type="AlphaFoldDB" id="A0A2S9YYC7"/>
<reference evidence="1 2" key="1">
    <citation type="submission" date="2018-03" db="EMBL/GenBank/DDBJ databases">
        <title>Draft Genome Sequences of the Obligatory Marine Myxobacteria Enhygromyxa salina SWB007.</title>
        <authorList>
            <person name="Poehlein A."/>
            <person name="Moghaddam J.A."/>
            <person name="Harms H."/>
            <person name="Alanjari M."/>
            <person name="Koenig G.M."/>
            <person name="Daniel R."/>
            <person name="Schaeberle T.F."/>
        </authorList>
    </citation>
    <scope>NUCLEOTIDE SEQUENCE [LARGE SCALE GENOMIC DNA]</scope>
    <source>
        <strain evidence="1 2">SWB007</strain>
    </source>
</reference>
<dbReference type="EMBL" id="PVNL01000004">
    <property type="protein sequence ID" value="PRQ10093.1"/>
    <property type="molecule type" value="Genomic_DNA"/>
</dbReference>
<organism evidence="1 2">
    <name type="scientific">Enhygromyxa salina</name>
    <dbReference type="NCBI Taxonomy" id="215803"/>
    <lineage>
        <taxon>Bacteria</taxon>
        <taxon>Pseudomonadati</taxon>
        <taxon>Myxococcota</taxon>
        <taxon>Polyangia</taxon>
        <taxon>Nannocystales</taxon>
        <taxon>Nannocystaceae</taxon>
        <taxon>Enhygromyxa</taxon>
    </lineage>
</organism>
<gene>
    <name evidence="1" type="ORF">ENSA7_02990</name>
</gene>